<dbReference type="EMBL" id="PVLF01000015">
    <property type="protein sequence ID" value="PRH81965.1"/>
    <property type="molecule type" value="Genomic_DNA"/>
</dbReference>
<keyword evidence="1" id="KW-0812">Transmembrane</keyword>
<feature type="transmembrane region" description="Helical" evidence="1">
    <location>
        <begin position="330"/>
        <end position="352"/>
    </location>
</feature>
<feature type="domain" description="DUF4010" evidence="3">
    <location>
        <begin position="177"/>
        <end position="385"/>
    </location>
</feature>
<name>A0A2P6M7K9_9GAMM</name>
<protein>
    <submittedName>
        <fullName evidence="4">Uncharacterized protein</fullName>
    </submittedName>
</protein>
<evidence type="ECO:0000259" key="3">
    <source>
        <dbReference type="Pfam" id="PF13194"/>
    </source>
</evidence>
<evidence type="ECO:0000259" key="2">
    <source>
        <dbReference type="Pfam" id="PF02308"/>
    </source>
</evidence>
<reference evidence="4 5" key="1">
    <citation type="submission" date="2018-03" db="EMBL/GenBank/DDBJ databases">
        <title>Arenimonas caeni sp. nov., isolated from activated sludge.</title>
        <authorList>
            <person name="Liu H."/>
        </authorList>
    </citation>
    <scope>NUCLEOTIDE SEQUENCE [LARGE SCALE GENOMIC DNA]</scope>
    <source>
        <strain evidence="5">z29</strain>
    </source>
</reference>
<evidence type="ECO:0000313" key="5">
    <source>
        <dbReference type="Proteomes" id="UP000241736"/>
    </source>
</evidence>
<dbReference type="Pfam" id="PF02308">
    <property type="entry name" value="MgtC"/>
    <property type="match status" value="1"/>
</dbReference>
<feature type="transmembrane region" description="Helical" evidence="1">
    <location>
        <begin position="364"/>
        <end position="383"/>
    </location>
</feature>
<comment type="caution">
    <text evidence="4">The sequence shown here is derived from an EMBL/GenBank/DDBJ whole genome shotgun (WGS) entry which is preliminary data.</text>
</comment>
<keyword evidence="1" id="KW-1133">Transmembrane helix</keyword>
<dbReference type="InterPro" id="IPR049177">
    <property type="entry name" value="MgtC_SapB_SrpB_YhiD_N"/>
</dbReference>
<dbReference type="AlphaFoldDB" id="A0A2P6M7K9"/>
<proteinExistence type="predicted"/>
<feature type="transmembrane region" description="Helical" evidence="1">
    <location>
        <begin position="48"/>
        <end position="71"/>
    </location>
</feature>
<feature type="transmembrane region" description="Helical" evidence="1">
    <location>
        <begin position="142"/>
        <end position="159"/>
    </location>
</feature>
<dbReference type="Pfam" id="PF13194">
    <property type="entry name" value="DUF4010"/>
    <property type="match status" value="1"/>
</dbReference>
<sequence>MLTMPTELPLLPLGTALGVGLLVGAVRERRHPERPTSAGLRTHALAALAGAVALWLDPVVFAVVLALVGVFSAMSYRQSQAEDPGLTGEITLVLTCLLGGLAVGLPALAAGLGVVVAALVYLKAPLHRLARERVSEAEVRDGLVLLASALVVLPLLPDRSIGPWDVFNPRVLWLLVVLVMAISTAGHIALRLVGNRWGLAVAGFFAGYVSSTAAVAGFGQRAREAPGLRSAAVGAALLANLASVSLFVPVLLAVSPGLLSELARELAVAGGVLLASGLLGLRPDGDPTPPPTAESRMFRFRHALAFAAIITVVLFAAAALNAWLGPRGAMVAAVVAALAELHAAAATVAKLWQSGTFDVAQARWAFVGLLAASSLAKTVVAFASGGAAYGWRVGLGLATMVAATAGAVLLT</sequence>
<dbReference type="InterPro" id="IPR025105">
    <property type="entry name" value="DUF4010"/>
</dbReference>
<dbReference type="PANTHER" id="PTHR39084:SF1">
    <property type="entry name" value="DUF4010 DOMAIN-CONTAINING PROTEIN"/>
    <property type="match status" value="1"/>
</dbReference>
<feature type="transmembrane region" description="Helical" evidence="1">
    <location>
        <begin position="303"/>
        <end position="324"/>
    </location>
</feature>
<feature type="transmembrane region" description="Helical" evidence="1">
    <location>
        <begin position="196"/>
        <end position="219"/>
    </location>
</feature>
<feature type="transmembrane region" description="Helical" evidence="1">
    <location>
        <begin position="92"/>
        <end position="122"/>
    </location>
</feature>
<feature type="transmembrane region" description="Helical" evidence="1">
    <location>
        <begin position="231"/>
        <end position="254"/>
    </location>
</feature>
<keyword evidence="1" id="KW-0472">Membrane</keyword>
<feature type="transmembrane region" description="Helical" evidence="1">
    <location>
        <begin position="389"/>
        <end position="410"/>
    </location>
</feature>
<feature type="transmembrane region" description="Helical" evidence="1">
    <location>
        <begin position="171"/>
        <end position="190"/>
    </location>
</feature>
<gene>
    <name evidence="4" type="ORF">C6N40_10260</name>
</gene>
<organism evidence="4 5">
    <name type="scientific">Arenimonas caeni</name>
    <dbReference type="NCBI Taxonomy" id="2058085"/>
    <lineage>
        <taxon>Bacteria</taxon>
        <taxon>Pseudomonadati</taxon>
        <taxon>Pseudomonadota</taxon>
        <taxon>Gammaproteobacteria</taxon>
        <taxon>Lysobacterales</taxon>
        <taxon>Lysobacteraceae</taxon>
        <taxon>Arenimonas</taxon>
    </lineage>
</organism>
<accession>A0A2P6M7K9</accession>
<dbReference type="PANTHER" id="PTHR39084">
    <property type="entry name" value="MEMBRANE PROTEIN-RELATED"/>
    <property type="match status" value="1"/>
</dbReference>
<dbReference type="Proteomes" id="UP000241736">
    <property type="component" value="Unassembled WGS sequence"/>
</dbReference>
<evidence type="ECO:0000313" key="4">
    <source>
        <dbReference type="EMBL" id="PRH81965.1"/>
    </source>
</evidence>
<dbReference type="OrthoDB" id="9813718at2"/>
<evidence type="ECO:0000256" key="1">
    <source>
        <dbReference type="SAM" id="Phobius"/>
    </source>
</evidence>
<feature type="domain" description="MgtC/SapB/SrpB/YhiD N-terminal" evidence="2">
    <location>
        <begin position="13"/>
        <end position="128"/>
    </location>
</feature>
<dbReference type="RefSeq" id="WP_106990930.1">
    <property type="nucleotide sequence ID" value="NZ_KZ679093.1"/>
</dbReference>
<keyword evidence="5" id="KW-1185">Reference proteome</keyword>